<dbReference type="EMBL" id="CAJZBQ010000005">
    <property type="protein sequence ID" value="CAG9312039.1"/>
    <property type="molecule type" value="Genomic_DNA"/>
</dbReference>
<evidence type="ECO:0000256" key="6">
    <source>
        <dbReference type="RuleBase" id="RU363014"/>
    </source>
</evidence>
<keyword evidence="10" id="KW-1185">Reference proteome</keyword>
<dbReference type="GO" id="GO:0003677">
    <property type="term" value="F:DNA binding"/>
    <property type="evidence" value="ECO:0007669"/>
    <property type="project" value="InterPro"/>
</dbReference>
<organism evidence="9 10">
    <name type="scientific">Blepharisma stoltei</name>
    <dbReference type="NCBI Taxonomy" id="1481888"/>
    <lineage>
        <taxon>Eukaryota</taxon>
        <taxon>Sar</taxon>
        <taxon>Alveolata</taxon>
        <taxon>Ciliophora</taxon>
        <taxon>Postciliodesmatophora</taxon>
        <taxon>Heterotrichea</taxon>
        <taxon>Heterotrichida</taxon>
        <taxon>Blepharismidae</taxon>
        <taxon>Blepharisma</taxon>
    </lineage>
</organism>
<proteinExistence type="inferred from homology"/>
<dbReference type="InterPro" id="IPR046357">
    <property type="entry name" value="PPIase_dom_sf"/>
</dbReference>
<dbReference type="PROSITE" id="PS50198">
    <property type="entry name" value="PPIC_PPIASE_2"/>
    <property type="match status" value="1"/>
</dbReference>
<dbReference type="InterPro" id="IPR000297">
    <property type="entry name" value="PPIase_PpiC"/>
</dbReference>
<evidence type="ECO:0000256" key="4">
    <source>
        <dbReference type="ARBA" id="ARBA00023235"/>
    </source>
</evidence>
<evidence type="ECO:0000256" key="5">
    <source>
        <dbReference type="PROSITE-ProRule" id="PRU00278"/>
    </source>
</evidence>
<feature type="domain" description="PpiC" evidence="8">
    <location>
        <begin position="32"/>
        <end position="128"/>
    </location>
</feature>
<dbReference type="GO" id="GO:0003755">
    <property type="term" value="F:peptidyl-prolyl cis-trans isomerase activity"/>
    <property type="evidence" value="ECO:0007669"/>
    <property type="project" value="UniProtKB-UniRule"/>
</dbReference>
<feature type="region of interest" description="Disordered" evidence="7">
    <location>
        <begin position="1"/>
        <end position="30"/>
    </location>
</feature>
<reference evidence="9" key="1">
    <citation type="submission" date="2021-09" db="EMBL/GenBank/DDBJ databases">
        <authorList>
            <consortium name="AG Swart"/>
            <person name="Singh M."/>
            <person name="Singh A."/>
            <person name="Seah K."/>
            <person name="Emmerich C."/>
        </authorList>
    </citation>
    <scope>NUCLEOTIDE SEQUENCE</scope>
    <source>
        <strain evidence="9">ATCC30299</strain>
    </source>
</reference>
<evidence type="ECO:0000313" key="9">
    <source>
        <dbReference type="EMBL" id="CAG9312039.1"/>
    </source>
</evidence>
<comment type="catalytic activity">
    <reaction evidence="1 6">
        <text>[protein]-peptidylproline (omega=180) = [protein]-peptidylproline (omega=0)</text>
        <dbReference type="Rhea" id="RHEA:16237"/>
        <dbReference type="Rhea" id="RHEA-COMP:10747"/>
        <dbReference type="Rhea" id="RHEA-COMP:10748"/>
        <dbReference type="ChEBI" id="CHEBI:83833"/>
        <dbReference type="ChEBI" id="CHEBI:83834"/>
        <dbReference type="EC" id="5.2.1.8"/>
    </reaction>
</comment>
<comment type="similarity">
    <text evidence="2">Belongs to the PpiC/parvulin rotamase family. PIN4 subfamily.</text>
</comment>
<evidence type="ECO:0000256" key="3">
    <source>
        <dbReference type="ARBA" id="ARBA00023110"/>
    </source>
</evidence>
<dbReference type="AlphaFoldDB" id="A0AAU9IJQ8"/>
<protein>
    <recommendedName>
        <fullName evidence="6">Peptidyl-prolyl cis-trans isomerase</fullName>
        <ecNumber evidence="6">5.2.1.8</ecNumber>
    </recommendedName>
</protein>
<dbReference type="InterPro" id="IPR043323">
    <property type="entry name" value="PIN4"/>
</dbReference>
<keyword evidence="4 5" id="KW-0413">Isomerase</keyword>
<gene>
    <name evidence="9" type="ORF">BSTOLATCC_MIC5296</name>
</gene>
<dbReference type="SUPFAM" id="SSF54534">
    <property type="entry name" value="FKBP-like"/>
    <property type="match status" value="1"/>
</dbReference>
<keyword evidence="3 5" id="KW-0697">Rotamase</keyword>
<feature type="compositionally biased region" description="Basic residues" evidence="7">
    <location>
        <begin position="1"/>
        <end position="10"/>
    </location>
</feature>
<evidence type="ECO:0000256" key="1">
    <source>
        <dbReference type="ARBA" id="ARBA00000971"/>
    </source>
</evidence>
<dbReference type="GO" id="GO:0006364">
    <property type="term" value="P:rRNA processing"/>
    <property type="evidence" value="ECO:0007669"/>
    <property type="project" value="InterPro"/>
</dbReference>
<dbReference type="EC" id="5.2.1.8" evidence="6"/>
<evidence type="ECO:0000256" key="2">
    <source>
        <dbReference type="ARBA" id="ARBA00010242"/>
    </source>
</evidence>
<evidence type="ECO:0000256" key="7">
    <source>
        <dbReference type="SAM" id="MobiDB-lite"/>
    </source>
</evidence>
<name>A0AAU9IJQ8_9CILI</name>
<dbReference type="Gene3D" id="3.10.50.40">
    <property type="match status" value="1"/>
</dbReference>
<dbReference type="Proteomes" id="UP001162131">
    <property type="component" value="Unassembled WGS sequence"/>
</dbReference>
<accession>A0AAU9IJQ8</accession>
<sequence length="131" mass="14364">MSPPKGKKAAGKSGKQPVDEEEKKGPAKLKTCNHVKARHILCEKQGKLLEAFNILKESSGNRPSPAEFGRIAEQYSECSSARRGGDLGWFPRGRMVGPFQEVAFNLEPGTMSEPFKTGEGWHIVLVEGRKA</sequence>
<comment type="caution">
    <text evidence="9">The sequence shown here is derived from an EMBL/GenBank/DDBJ whole genome shotgun (WGS) entry which is preliminary data.</text>
</comment>
<dbReference type="PANTHER" id="PTHR45995">
    <property type="match status" value="1"/>
</dbReference>
<dbReference type="Pfam" id="PF00639">
    <property type="entry name" value="Rotamase"/>
    <property type="match status" value="1"/>
</dbReference>
<evidence type="ECO:0000259" key="8">
    <source>
        <dbReference type="PROSITE" id="PS50198"/>
    </source>
</evidence>
<evidence type="ECO:0000313" key="10">
    <source>
        <dbReference type="Proteomes" id="UP001162131"/>
    </source>
</evidence>